<dbReference type="InterPro" id="IPR003776">
    <property type="entry name" value="YcaO-like_dom"/>
</dbReference>
<keyword evidence="2" id="KW-0687">Ribonucleoprotein</keyword>
<dbReference type="PANTHER" id="PTHR37809:SF1">
    <property type="entry name" value="RIBOSOMAL PROTEIN S12 METHYLTHIOTRANSFERASE ACCESSORY FACTOR YCAO"/>
    <property type="match status" value="1"/>
</dbReference>
<dbReference type="RefSeq" id="WP_039463553.1">
    <property type="nucleotide sequence ID" value="NZ_JWLZ01000167.1"/>
</dbReference>
<dbReference type="EMBL" id="JWLZ01000167">
    <property type="protein sequence ID" value="KHT62883.1"/>
    <property type="molecule type" value="Genomic_DNA"/>
</dbReference>
<feature type="domain" description="YcaO" evidence="1">
    <location>
        <begin position="62"/>
        <end position="438"/>
    </location>
</feature>
<dbReference type="Proteomes" id="UP000031278">
    <property type="component" value="Unassembled WGS sequence"/>
</dbReference>
<gene>
    <name evidence="2" type="ORF">RJ45_14665</name>
</gene>
<sequence length="587" mass="64601">MKTQIPGKNAALEDTIERFQSQLKALGFNLSSIDNASWHNPIPNVWSVQVQDIDAPMNVTIGKGTTQQAALASALGKHLERLATNDFYANHYLGAAVANGEFVHYPNEQWFPIDLEENLPPETILDEHLTQFYDPTLELLGTDLIDLQSSNMARGICTLPFERQSDKQVINMPVNIIGNLYVSNGIAAGNTLFEARTHALCEIIERHIKHRILAQSIDLPALPERRFNHSASIKESFDALKAHGFSVNGYDASLGGKYPVVCVALGLQGCNMYFASFAAHPSFEIALERAVTELVQGQSIDDLKALLSPSLQSEGANEDFTPEIQLAESTGLIASAQLDSESEMEPAAWDLSDTSEAQFNHLMGLLQAAGADAYIADYDHLGVDCCRIIVPGWSEIAPVEELIEANNNAALELREVLLALPAIEWDAEQYAEMFHIVEEEFDDDTLLHKLLGMEAQVGDAWQTLRVGELKGLIALAGGDLELALEFANWSVAYNASTYSAERLNFFRCLVDSLQLALDEERDPATCKADFERAFGNDIVAATWGSIEGSIHFYGLTAGDLTMSQFPAHQQLLQSYQKLQVAKKAEQR</sequence>
<evidence type="ECO:0000313" key="2">
    <source>
        <dbReference type="EMBL" id="KHT62883.1"/>
    </source>
</evidence>
<protein>
    <submittedName>
        <fullName evidence="2">Ribosomal protein S12 methylthiotransferase accessory factor YcaO</fullName>
    </submittedName>
</protein>
<evidence type="ECO:0000313" key="3">
    <source>
        <dbReference type="Proteomes" id="UP000031278"/>
    </source>
</evidence>
<dbReference type="GO" id="GO:0005840">
    <property type="term" value="C:ribosome"/>
    <property type="evidence" value="ECO:0007669"/>
    <property type="project" value="UniProtKB-KW"/>
</dbReference>
<dbReference type="Pfam" id="PF02624">
    <property type="entry name" value="YcaO"/>
    <property type="match status" value="1"/>
</dbReference>
<comment type="caution">
    <text evidence="2">The sequence shown here is derived from an EMBL/GenBank/DDBJ whole genome shotgun (WGS) entry which is preliminary data.</text>
</comment>
<accession>A0A0B9G287</accession>
<keyword evidence="2" id="KW-0689">Ribosomal protein</keyword>
<proteinExistence type="predicted"/>
<dbReference type="Gene3D" id="3.30.1330.230">
    <property type="match status" value="1"/>
</dbReference>
<organism evidence="2 3">
    <name type="scientific">Photobacterium gaetbulicola</name>
    <dbReference type="NCBI Taxonomy" id="1295392"/>
    <lineage>
        <taxon>Bacteria</taxon>
        <taxon>Pseudomonadati</taxon>
        <taxon>Pseudomonadota</taxon>
        <taxon>Gammaproteobacteria</taxon>
        <taxon>Vibrionales</taxon>
        <taxon>Vibrionaceae</taxon>
        <taxon>Photobacterium</taxon>
    </lineage>
</organism>
<dbReference type="PANTHER" id="PTHR37809">
    <property type="entry name" value="RIBOSOMAL PROTEIN S12 METHYLTHIOTRANSFERASE ACCESSORY FACTOR YCAO"/>
    <property type="match status" value="1"/>
</dbReference>
<evidence type="ECO:0000259" key="1">
    <source>
        <dbReference type="PROSITE" id="PS51664"/>
    </source>
</evidence>
<dbReference type="InterPro" id="IPR041080">
    <property type="entry name" value="YcaO_C"/>
</dbReference>
<keyword evidence="2" id="KW-0808">Transferase</keyword>
<dbReference type="AlphaFoldDB" id="A0A0B9G287"/>
<name>A0A0B9G287_9GAMM</name>
<dbReference type="GO" id="GO:0016740">
    <property type="term" value="F:transferase activity"/>
    <property type="evidence" value="ECO:0007669"/>
    <property type="project" value="UniProtKB-KW"/>
</dbReference>
<reference evidence="2 3" key="1">
    <citation type="submission" date="2014-12" db="EMBL/GenBank/DDBJ databases">
        <title>Genome sequencing of Photobacterium gaetbulicola AD005a.</title>
        <authorList>
            <person name="Adrian T.G.S."/>
            <person name="Chan K.G."/>
        </authorList>
    </citation>
    <scope>NUCLEOTIDE SEQUENCE [LARGE SCALE GENOMIC DNA]</scope>
    <source>
        <strain evidence="2 3">AD005a</strain>
    </source>
</reference>
<dbReference type="Pfam" id="PF18381">
    <property type="entry name" value="YcaO_C"/>
    <property type="match status" value="1"/>
</dbReference>
<dbReference type="PROSITE" id="PS51664">
    <property type="entry name" value="YCAO"/>
    <property type="match status" value="1"/>
</dbReference>
<dbReference type="NCBIfam" id="TIGR00702">
    <property type="entry name" value="YcaO-type kinase domain"/>
    <property type="match status" value="1"/>
</dbReference>